<accession>A0A6P1YXI5</accession>
<dbReference type="KEGG" id="apra:G3A50_14155"/>
<dbReference type="EMBL" id="CP048630">
    <property type="protein sequence ID" value="QIB36274.1"/>
    <property type="molecule type" value="Genomic_DNA"/>
</dbReference>
<sequence length="174" mass="18900">MGGRRTLIVASLAAVVSLGSVLLAMSPAVAHHGWPGFKTDQLIYIAGTVSSDGVWGNPHSQFEVTLDRSLPAETPDLTIPEQLQDPEDSVRVEAAGSYKGPHKKLDIIIAPPPWSARWGLGRALKIGERFQAVGYINRSDDRLFRPVVFWYGDDNVPVNQVLGDALPVRAPLPK</sequence>
<gene>
    <name evidence="1" type="ORF">G3A50_14155</name>
</gene>
<evidence type="ECO:0000313" key="1">
    <source>
        <dbReference type="EMBL" id="QIB36274.1"/>
    </source>
</evidence>
<dbReference type="Proteomes" id="UP000464751">
    <property type="component" value="Chromosome"/>
</dbReference>
<protein>
    <submittedName>
        <fullName evidence="1">Uncharacterized protein</fullName>
    </submittedName>
</protein>
<name>A0A6P1YXI5_9HYPH</name>
<proteinExistence type="predicted"/>
<organism evidence="1 2">
    <name type="scientific">Ancylobacter pratisalsi</name>
    <dbReference type="NCBI Taxonomy" id="1745854"/>
    <lineage>
        <taxon>Bacteria</taxon>
        <taxon>Pseudomonadati</taxon>
        <taxon>Pseudomonadota</taxon>
        <taxon>Alphaproteobacteria</taxon>
        <taxon>Hyphomicrobiales</taxon>
        <taxon>Xanthobacteraceae</taxon>
        <taxon>Ancylobacter</taxon>
    </lineage>
</organism>
<reference evidence="1 2" key="1">
    <citation type="submission" date="2020-02" db="EMBL/GenBank/DDBJ databases">
        <authorList>
            <person name="Li G."/>
        </authorList>
    </citation>
    <scope>NUCLEOTIDE SEQUENCE [LARGE SCALE GENOMIC DNA]</scope>
    <source>
        <strain evidence="1 2">DSM 102029</strain>
    </source>
</reference>
<keyword evidence="2" id="KW-1185">Reference proteome</keyword>
<evidence type="ECO:0000313" key="2">
    <source>
        <dbReference type="Proteomes" id="UP000464751"/>
    </source>
</evidence>
<dbReference type="AlphaFoldDB" id="A0A6P1YXI5"/>